<accession>A0AAV4X6L5</accession>
<sequence length="67" mass="7533">MLQSDINFLDHQARLESLQRCLNVPGTSPRLHLKSFAYDELPGQVLAVERREGQVDSGFLAVLIILI</sequence>
<dbReference type="Proteomes" id="UP001054945">
    <property type="component" value="Unassembled WGS sequence"/>
</dbReference>
<dbReference type="EMBL" id="BPLR01017262">
    <property type="protein sequence ID" value="GIY89795.1"/>
    <property type="molecule type" value="Genomic_DNA"/>
</dbReference>
<evidence type="ECO:0000313" key="1">
    <source>
        <dbReference type="EMBL" id="GIY89795.1"/>
    </source>
</evidence>
<gene>
    <name evidence="1" type="ORF">CEXT_111011</name>
</gene>
<keyword evidence="2" id="KW-1185">Reference proteome</keyword>
<protein>
    <submittedName>
        <fullName evidence="1">Uncharacterized protein</fullName>
    </submittedName>
</protein>
<reference evidence="1 2" key="1">
    <citation type="submission" date="2021-06" db="EMBL/GenBank/DDBJ databases">
        <title>Caerostris extrusa draft genome.</title>
        <authorList>
            <person name="Kono N."/>
            <person name="Arakawa K."/>
        </authorList>
    </citation>
    <scope>NUCLEOTIDE SEQUENCE [LARGE SCALE GENOMIC DNA]</scope>
</reference>
<comment type="caution">
    <text evidence="1">The sequence shown here is derived from an EMBL/GenBank/DDBJ whole genome shotgun (WGS) entry which is preliminary data.</text>
</comment>
<dbReference type="AlphaFoldDB" id="A0AAV4X6L5"/>
<organism evidence="1 2">
    <name type="scientific">Caerostris extrusa</name>
    <name type="common">Bark spider</name>
    <name type="synonym">Caerostris bankana</name>
    <dbReference type="NCBI Taxonomy" id="172846"/>
    <lineage>
        <taxon>Eukaryota</taxon>
        <taxon>Metazoa</taxon>
        <taxon>Ecdysozoa</taxon>
        <taxon>Arthropoda</taxon>
        <taxon>Chelicerata</taxon>
        <taxon>Arachnida</taxon>
        <taxon>Araneae</taxon>
        <taxon>Araneomorphae</taxon>
        <taxon>Entelegynae</taxon>
        <taxon>Araneoidea</taxon>
        <taxon>Araneidae</taxon>
        <taxon>Caerostris</taxon>
    </lineage>
</organism>
<evidence type="ECO:0000313" key="2">
    <source>
        <dbReference type="Proteomes" id="UP001054945"/>
    </source>
</evidence>
<name>A0AAV4X6L5_CAEEX</name>
<proteinExistence type="predicted"/>